<dbReference type="AlphaFoldDB" id="A0A8G0L3X0"/>
<feature type="region of interest" description="Disordered" evidence="1">
    <location>
        <begin position="1"/>
        <end position="31"/>
    </location>
</feature>
<dbReference type="Proteomes" id="UP000826661">
    <property type="component" value="Chromosome I"/>
</dbReference>
<name>A0A8G0L3X0_9HYPO</name>
<reference evidence="2 3" key="1">
    <citation type="journal article" date="2021" name="BMC Genomics">
        <title>Telomere-to-telomere genome assembly of asparaginase-producing Trichoderma simmonsii.</title>
        <authorList>
            <person name="Chung D."/>
            <person name="Kwon Y.M."/>
            <person name="Yang Y."/>
        </authorList>
    </citation>
    <scope>NUCLEOTIDE SEQUENCE [LARGE SCALE GENOMIC DNA]</scope>
    <source>
        <strain evidence="2 3">GH-Sj1</strain>
    </source>
</reference>
<accession>A0A8G0L3X0</accession>
<gene>
    <name evidence="2" type="ORF">H0G86_001053</name>
</gene>
<evidence type="ECO:0000313" key="3">
    <source>
        <dbReference type="Proteomes" id="UP000826661"/>
    </source>
</evidence>
<dbReference type="EMBL" id="CP075864">
    <property type="protein sequence ID" value="QYS93684.1"/>
    <property type="molecule type" value="Genomic_DNA"/>
</dbReference>
<evidence type="ECO:0000313" key="2">
    <source>
        <dbReference type="EMBL" id="QYS93684.1"/>
    </source>
</evidence>
<keyword evidence="3" id="KW-1185">Reference proteome</keyword>
<protein>
    <submittedName>
        <fullName evidence="2">Uncharacterized protein</fullName>
    </submittedName>
</protein>
<evidence type="ECO:0000256" key="1">
    <source>
        <dbReference type="SAM" id="MobiDB-lite"/>
    </source>
</evidence>
<feature type="region of interest" description="Disordered" evidence="1">
    <location>
        <begin position="57"/>
        <end position="77"/>
    </location>
</feature>
<organism evidence="2 3">
    <name type="scientific">Trichoderma simmonsii</name>
    <dbReference type="NCBI Taxonomy" id="1491479"/>
    <lineage>
        <taxon>Eukaryota</taxon>
        <taxon>Fungi</taxon>
        <taxon>Dikarya</taxon>
        <taxon>Ascomycota</taxon>
        <taxon>Pezizomycotina</taxon>
        <taxon>Sordariomycetes</taxon>
        <taxon>Hypocreomycetidae</taxon>
        <taxon>Hypocreales</taxon>
        <taxon>Hypocreaceae</taxon>
        <taxon>Trichoderma</taxon>
    </lineage>
</organism>
<sequence>MPFVAVFSPTSSPSTPCPLHPGGAPANEPSSSRIMCGPTRWIPPLHCTRTLIAGDVDDGTVHSPTRSTPKSDAPPILRNEKPYRLRRSKTRYSYRVPVKKGDFSSNPRLFASSRKDSRSECWDTSVEEEEEEVLCCFGLDFVDVVALANPRTAGIIRGILTAT</sequence>
<proteinExistence type="predicted"/>